<dbReference type="GO" id="GO:0000062">
    <property type="term" value="F:fatty-acyl-CoA binding"/>
    <property type="evidence" value="ECO:0007669"/>
    <property type="project" value="InterPro"/>
</dbReference>
<protein>
    <recommendedName>
        <fullName evidence="5">ACB domain-containing protein</fullName>
    </recommendedName>
</protein>
<sequence>MDIFKEFILTVLISMCLAFLIAKLVSGASSSSSSSSSSTSSKQESIAAAAAAAPVKSEKKRSKKKKDKEIVDKEKLVIEERSFVSSELKNTGLEIETKVEESVQVNDVLVDKIDLISNELSDEEVRGENLIEIVGEEEKEVIQVKEDEEVVKTSDEDDGKVVIENLVVETSERDEIGVELENSGDVVVEKESGLKEEEKTGIDCLVSDDEEWEGIERSEVENYFATASTFVTSGVNNQVLSKLSSDVQMQLYGLHKVATEGPCYEPQPMALMVSARAKWHAWQRLGNMSPEVAMEQYTALLTESVPGWTGRNAEGQSKHDQSSDSPGTEVSGVKHRNLTSSQDYQPVLEDKRKPGDSSSAERSDGTGGSKIL</sequence>
<dbReference type="InterPro" id="IPR035984">
    <property type="entry name" value="Acyl-CoA-binding_sf"/>
</dbReference>
<dbReference type="STRING" id="3469.A0A4Y7I9P5"/>
<dbReference type="PROSITE" id="PS51228">
    <property type="entry name" value="ACB_2"/>
    <property type="match status" value="1"/>
</dbReference>
<evidence type="ECO:0000256" key="2">
    <source>
        <dbReference type="ARBA" id="ARBA00023121"/>
    </source>
</evidence>
<evidence type="ECO:0000256" key="3">
    <source>
        <dbReference type="SAM" id="MobiDB-lite"/>
    </source>
</evidence>
<dbReference type="OMA" id="QAIFMHE"/>
<feature type="compositionally biased region" description="Low complexity" evidence="3">
    <location>
        <begin position="30"/>
        <end position="55"/>
    </location>
</feature>
<keyword evidence="2" id="KW-0446">Lipid-binding</keyword>
<feature type="compositionally biased region" description="Basic and acidic residues" evidence="3">
    <location>
        <begin position="348"/>
        <end position="364"/>
    </location>
</feature>
<dbReference type="GO" id="GO:0006631">
    <property type="term" value="P:fatty acid metabolic process"/>
    <property type="evidence" value="ECO:0007669"/>
    <property type="project" value="TreeGrafter"/>
</dbReference>
<dbReference type="OrthoDB" id="71307at2759"/>
<dbReference type="Proteomes" id="UP000316621">
    <property type="component" value="Chromosome 1"/>
</dbReference>
<feature type="signal peptide" evidence="4">
    <location>
        <begin position="1"/>
        <end position="18"/>
    </location>
</feature>
<evidence type="ECO:0000256" key="1">
    <source>
        <dbReference type="ARBA" id="ARBA00005567"/>
    </source>
</evidence>
<accession>A0A4Y7I9P5</accession>
<feature type="domain" description="ACB" evidence="5">
    <location>
        <begin position="220"/>
        <end position="310"/>
    </location>
</feature>
<proteinExistence type="inferred from homology"/>
<keyword evidence="4" id="KW-0732">Signal</keyword>
<comment type="similarity">
    <text evidence="1">Belongs to the ACBP family.</text>
</comment>
<keyword evidence="7" id="KW-1185">Reference proteome</keyword>
<feature type="region of interest" description="Disordered" evidence="3">
    <location>
        <begin position="30"/>
        <end position="67"/>
    </location>
</feature>
<dbReference type="AlphaFoldDB" id="A0A4Y7I9P5"/>
<evidence type="ECO:0000259" key="5">
    <source>
        <dbReference type="PROSITE" id="PS51228"/>
    </source>
</evidence>
<dbReference type="Gene3D" id="1.20.80.10">
    <property type="match status" value="1"/>
</dbReference>
<evidence type="ECO:0000313" key="6">
    <source>
        <dbReference type="EMBL" id="RZC44550.1"/>
    </source>
</evidence>
<dbReference type="Pfam" id="PF00887">
    <property type="entry name" value="ACBP"/>
    <property type="match status" value="1"/>
</dbReference>
<gene>
    <name evidence="6" type="ORF">C5167_037492</name>
</gene>
<dbReference type="Gramene" id="RZC44550">
    <property type="protein sequence ID" value="RZC44550"/>
    <property type="gene ID" value="C5167_037492"/>
</dbReference>
<dbReference type="PANTHER" id="PTHR23310">
    <property type="entry name" value="ACYL-COA-BINDING PROTEIN, ACBP"/>
    <property type="match status" value="1"/>
</dbReference>
<dbReference type="PANTHER" id="PTHR23310:SF105">
    <property type="entry name" value="ACYL-COA-BINDING DOMAIN-CONTAINING PROTEIN 5"/>
    <property type="match status" value="1"/>
</dbReference>
<evidence type="ECO:0000256" key="4">
    <source>
        <dbReference type="SAM" id="SignalP"/>
    </source>
</evidence>
<name>A0A4Y7I9P5_PAPSO</name>
<evidence type="ECO:0000313" key="7">
    <source>
        <dbReference type="Proteomes" id="UP000316621"/>
    </source>
</evidence>
<feature type="chain" id="PRO_5021297712" description="ACB domain-containing protein" evidence="4">
    <location>
        <begin position="19"/>
        <end position="372"/>
    </location>
</feature>
<dbReference type="InterPro" id="IPR014352">
    <property type="entry name" value="FERM/acyl-CoA-bd_prot_sf"/>
</dbReference>
<feature type="region of interest" description="Disordered" evidence="3">
    <location>
        <begin position="308"/>
        <end position="372"/>
    </location>
</feature>
<dbReference type="InterPro" id="IPR000582">
    <property type="entry name" value="Acyl-CoA-binding_protein"/>
</dbReference>
<reference evidence="6 7" key="1">
    <citation type="journal article" date="2018" name="Science">
        <title>The opium poppy genome and morphinan production.</title>
        <authorList>
            <person name="Guo L."/>
            <person name="Winzer T."/>
            <person name="Yang X."/>
            <person name="Li Y."/>
            <person name="Ning Z."/>
            <person name="He Z."/>
            <person name="Teodor R."/>
            <person name="Lu Y."/>
            <person name="Bowser T.A."/>
            <person name="Graham I.A."/>
            <person name="Ye K."/>
        </authorList>
    </citation>
    <scope>NUCLEOTIDE SEQUENCE [LARGE SCALE GENOMIC DNA]</scope>
    <source>
        <strain evidence="7">cv. HN1</strain>
        <tissue evidence="6">Leaves</tissue>
    </source>
</reference>
<organism evidence="6 7">
    <name type="scientific">Papaver somniferum</name>
    <name type="common">Opium poppy</name>
    <dbReference type="NCBI Taxonomy" id="3469"/>
    <lineage>
        <taxon>Eukaryota</taxon>
        <taxon>Viridiplantae</taxon>
        <taxon>Streptophyta</taxon>
        <taxon>Embryophyta</taxon>
        <taxon>Tracheophyta</taxon>
        <taxon>Spermatophyta</taxon>
        <taxon>Magnoliopsida</taxon>
        <taxon>Ranunculales</taxon>
        <taxon>Papaveraceae</taxon>
        <taxon>Papaveroideae</taxon>
        <taxon>Papaver</taxon>
    </lineage>
</organism>
<dbReference type="SUPFAM" id="SSF47027">
    <property type="entry name" value="Acyl-CoA binding protein"/>
    <property type="match status" value="1"/>
</dbReference>
<dbReference type="EMBL" id="CM010715">
    <property type="protein sequence ID" value="RZC44550.1"/>
    <property type="molecule type" value="Genomic_DNA"/>
</dbReference>